<dbReference type="InterPro" id="IPR018750">
    <property type="entry name" value="DUF2306_membrane"/>
</dbReference>
<feature type="transmembrane region" description="Helical" evidence="1">
    <location>
        <begin position="82"/>
        <end position="104"/>
    </location>
</feature>
<feature type="transmembrane region" description="Helical" evidence="1">
    <location>
        <begin position="25"/>
        <end position="45"/>
    </location>
</feature>
<gene>
    <name evidence="2" type="ORF">HIV01_011455</name>
</gene>
<evidence type="ECO:0000313" key="2">
    <source>
        <dbReference type="EMBL" id="QSX73848.1"/>
    </source>
</evidence>
<feature type="transmembrane region" description="Helical" evidence="1">
    <location>
        <begin position="57"/>
        <end position="76"/>
    </location>
</feature>
<evidence type="ECO:0000256" key="1">
    <source>
        <dbReference type="SAM" id="Phobius"/>
    </source>
</evidence>
<name>A0ABX7R6V7_9GAMM</name>
<sequence length="188" mass="21119">MFFTVAALLLGPSIFKDRSDSAVWYFLHIVGGSVALTLGPFQFIAPLRNRFRRYHRVAGYTYVVASIMAVVGFIGLPKIELFLTSQLVALALWVLCMLFAVRAIRAGKVLSHQHNMARSFVLACYFLTARLLDQHGMWLLAPLASQEPVKLAHSDWVAWLVPLALVEIYFTLKWQATLRGKNTEGATH</sequence>
<accession>A0ABX7R6V7</accession>
<dbReference type="Proteomes" id="UP000663400">
    <property type="component" value="Chromosome"/>
</dbReference>
<dbReference type="Pfam" id="PF10067">
    <property type="entry name" value="DUF2306"/>
    <property type="match status" value="1"/>
</dbReference>
<keyword evidence="1" id="KW-0472">Membrane</keyword>
<feature type="transmembrane region" description="Helical" evidence="1">
    <location>
        <begin position="156"/>
        <end position="172"/>
    </location>
</feature>
<protein>
    <submittedName>
        <fullName evidence="2">DUF2306 domain-containing protein</fullName>
    </submittedName>
</protein>
<feature type="transmembrane region" description="Helical" evidence="1">
    <location>
        <begin position="116"/>
        <end position="132"/>
    </location>
</feature>
<keyword evidence="1" id="KW-0812">Transmembrane</keyword>
<reference evidence="2 3" key="1">
    <citation type="submission" date="2021-02" db="EMBL/GenBank/DDBJ databases">
        <title>Lysobacter arenosi sp. nov., isolated from soil of gangwondo yeongwol, south Korea.</title>
        <authorList>
            <person name="Kim K.R."/>
            <person name="Kim K.H."/>
            <person name="Jeon C.O."/>
        </authorList>
    </citation>
    <scope>NUCLEOTIDE SEQUENCE [LARGE SCALE GENOMIC DNA]</scope>
    <source>
        <strain evidence="2 3">R7</strain>
    </source>
</reference>
<dbReference type="EMBL" id="CP071517">
    <property type="protein sequence ID" value="QSX73848.1"/>
    <property type="molecule type" value="Genomic_DNA"/>
</dbReference>
<keyword evidence="3" id="KW-1185">Reference proteome</keyword>
<dbReference type="RefSeq" id="WP_200607220.1">
    <property type="nucleotide sequence ID" value="NZ_CP071517.1"/>
</dbReference>
<proteinExistence type="predicted"/>
<evidence type="ECO:0000313" key="3">
    <source>
        <dbReference type="Proteomes" id="UP000663400"/>
    </source>
</evidence>
<organism evidence="2 3">
    <name type="scientific">Lysobacter arenosi</name>
    <dbReference type="NCBI Taxonomy" id="2795387"/>
    <lineage>
        <taxon>Bacteria</taxon>
        <taxon>Pseudomonadati</taxon>
        <taxon>Pseudomonadota</taxon>
        <taxon>Gammaproteobacteria</taxon>
        <taxon>Lysobacterales</taxon>
        <taxon>Lysobacteraceae</taxon>
        <taxon>Lysobacter</taxon>
    </lineage>
</organism>
<keyword evidence="1" id="KW-1133">Transmembrane helix</keyword>